<dbReference type="Proteomes" id="UP000186795">
    <property type="component" value="Unassembled WGS sequence"/>
</dbReference>
<evidence type="ECO:0000313" key="1">
    <source>
        <dbReference type="EMBL" id="SIS53089.1"/>
    </source>
</evidence>
<gene>
    <name evidence="1" type="ORF">SAMN05421790_102309</name>
</gene>
<sequence length="80" mass="8637">MPLSVGRMGSRLLRLGFPRLFGGMKGLSKLFGGGGVKGWSGLFGGIGDFLPKIMNMWGKVRSVWSMMSPLRTMMKSLLAG</sequence>
<reference evidence="2" key="1">
    <citation type="submission" date="2017-01" db="EMBL/GenBank/DDBJ databases">
        <authorList>
            <person name="Varghese N."/>
            <person name="Submissions S."/>
        </authorList>
    </citation>
    <scope>NUCLEOTIDE SEQUENCE [LARGE SCALE GENOMIC DNA]</scope>
    <source>
        <strain evidence="2">DSM 45196</strain>
    </source>
</reference>
<organism evidence="1 2">
    <name type="scientific">Kroppenstedtia eburnea</name>
    <dbReference type="NCBI Taxonomy" id="714067"/>
    <lineage>
        <taxon>Bacteria</taxon>
        <taxon>Bacillati</taxon>
        <taxon>Bacillota</taxon>
        <taxon>Bacilli</taxon>
        <taxon>Bacillales</taxon>
        <taxon>Thermoactinomycetaceae</taxon>
        <taxon>Kroppenstedtia</taxon>
    </lineage>
</organism>
<dbReference type="RefSeq" id="WP_076523836.1">
    <property type="nucleotide sequence ID" value="NZ_CP048103.1"/>
</dbReference>
<proteinExistence type="predicted"/>
<name>A0A1N7JUR8_9BACL</name>
<dbReference type="OrthoDB" id="10010876at2"/>
<evidence type="ECO:0000313" key="2">
    <source>
        <dbReference type="Proteomes" id="UP000186795"/>
    </source>
</evidence>
<dbReference type="AlphaFoldDB" id="A0A1N7JUR8"/>
<accession>A0A1N7JUR8</accession>
<dbReference type="EMBL" id="FTOD01000002">
    <property type="protein sequence ID" value="SIS53089.1"/>
    <property type="molecule type" value="Genomic_DNA"/>
</dbReference>
<protein>
    <submittedName>
        <fullName evidence="1">Uncharacterized protein</fullName>
    </submittedName>
</protein>
<keyword evidence="2" id="KW-1185">Reference proteome</keyword>